<keyword evidence="3" id="KW-1185">Reference proteome</keyword>
<organism evidence="2 3">
    <name type="scientific">Haliangium ochraceum (strain DSM 14365 / JCM 11303 / SMP-2)</name>
    <dbReference type="NCBI Taxonomy" id="502025"/>
    <lineage>
        <taxon>Bacteria</taxon>
        <taxon>Pseudomonadati</taxon>
        <taxon>Myxococcota</taxon>
        <taxon>Polyangia</taxon>
        <taxon>Haliangiales</taxon>
        <taxon>Kofleriaceae</taxon>
        <taxon>Haliangium</taxon>
    </lineage>
</organism>
<dbReference type="AlphaFoldDB" id="D0LT96"/>
<feature type="transmembrane region" description="Helical" evidence="1">
    <location>
        <begin position="28"/>
        <end position="46"/>
    </location>
</feature>
<dbReference type="EMBL" id="CP001804">
    <property type="protein sequence ID" value="ACY13791.1"/>
    <property type="molecule type" value="Genomic_DNA"/>
</dbReference>
<evidence type="ECO:0000313" key="3">
    <source>
        <dbReference type="Proteomes" id="UP000001880"/>
    </source>
</evidence>
<gene>
    <name evidence="2" type="ordered locus">Hoch_1229</name>
</gene>
<evidence type="ECO:0000313" key="2">
    <source>
        <dbReference type="EMBL" id="ACY13791.1"/>
    </source>
</evidence>
<keyword evidence="1" id="KW-0812">Transmembrane</keyword>
<keyword evidence="1" id="KW-1133">Transmembrane helix</keyword>
<proteinExistence type="predicted"/>
<dbReference type="eggNOG" id="ENOG5030SZ0">
    <property type="taxonomic scope" value="Bacteria"/>
</dbReference>
<dbReference type="HOGENOM" id="CLU_2154836_0_0_7"/>
<name>D0LT96_HALO1</name>
<dbReference type="KEGG" id="hoh:Hoch_1229"/>
<reference evidence="2 3" key="1">
    <citation type="journal article" date="2010" name="Stand. Genomic Sci.">
        <title>Complete genome sequence of Haliangium ochraceum type strain (SMP-2).</title>
        <authorList>
            <consortium name="US DOE Joint Genome Institute (JGI-PGF)"/>
            <person name="Ivanova N."/>
            <person name="Daum C."/>
            <person name="Lang E."/>
            <person name="Abt B."/>
            <person name="Kopitz M."/>
            <person name="Saunders E."/>
            <person name="Lapidus A."/>
            <person name="Lucas S."/>
            <person name="Glavina Del Rio T."/>
            <person name="Nolan M."/>
            <person name="Tice H."/>
            <person name="Copeland A."/>
            <person name="Cheng J.F."/>
            <person name="Chen F."/>
            <person name="Bruce D."/>
            <person name="Goodwin L."/>
            <person name="Pitluck S."/>
            <person name="Mavromatis K."/>
            <person name="Pati A."/>
            <person name="Mikhailova N."/>
            <person name="Chen A."/>
            <person name="Palaniappan K."/>
            <person name="Land M."/>
            <person name="Hauser L."/>
            <person name="Chang Y.J."/>
            <person name="Jeffries C.D."/>
            <person name="Detter J.C."/>
            <person name="Brettin T."/>
            <person name="Rohde M."/>
            <person name="Goker M."/>
            <person name="Bristow J."/>
            <person name="Markowitz V."/>
            <person name="Eisen J.A."/>
            <person name="Hugenholtz P."/>
            <person name="Kyrpides N.C."/>
            <person name="Klenk H.P."/>
        </authorList>
    </citation>
    <scope>NUCLEOTIDE SEQUENCE [LARGE SCALE GENOMIC DNA]</scope>
    <source>
        <strain evidence="3">DSM 14365 / CIP 107738 / JCM 11303 / AJ 13395 / SMP-2</strain>
    </source>
</reference>
<protein>
    <submittedName>
        <fullName evidence="2">Uncharacterized protein</fullName>
    </submittedName>
</protein>
<keyword evidence="1" id="KW-0472">Membrane</keyword>
<evidence type="ECO:0000256" key="1">
    <source>
        <dbReference type="SAM" id="Phobius"/>
    </source>
</evidence>
<feature type="transmembrane region" description="Helical" evidence="1">
    <location>
        <begin position="52"/>
        <end position="73"/>
    </location>
</feature>
<accession>D0LT96</accession>
<dbReference type="Proteomes" id="UP000001880">
    <property type="component" value="Chromosome"/>
</dbReference>
<sequence>MPSQSSVQYDATVIETMAKRLLKRAGKLVALYAFFGLLLGAILLFTPIMTNMISPAIGLVGILITALIGYSIGQERAFTFKLQAHTLLCQVSIERHLARMATIQHTATNAR</sequence>